<evidence type="ECO:0000256" key="4">
    <source>
        <dbReference type="ARBA" id="ARBA00022989"/>
    </source>
</evidence>
<name>A0ABW1VBR9_9MICO</name>
<organism evidence="8 9">
    <name type="scientific">Luethyella okanaganae</name>
    <dbReference type="NCBI Taxonomy" id="69372"/>
    <lineage>
        <taxon>Bacteria</taxon>
        <taxon>Bacillati</taxon>
        <taxon>Actinomycetota</taxon>
        <taxon>Actinomycetes</taxon>
        <taxon>Micrococcales</taxon>
        <taxon>Microbacteriaceae</taxon>
        <taxon>Luethyella</taxon>
    </lineage>
</organism>
<keyword evidence="9" id="KW-1185">Reference proteome</keyword>
<dbReference type="PANTHER" id="PTHR35007">
    <property type="entry name" value="INTEGRAL MEMBRANE PROTEIN-RELATED"/>
    <property type="match status" value="1"/>
</dbReference>
<dbReference type="Proteomes" id="UP001596306">
    <property type="component" value="Unassembled WGS sequence"/>
</dbReference>
<feature type="domain" description="Type II secretion system protein GspF" evidence="7">
    <location>
        <begin position="121"/>
        <end position="181"/>
    </location>
</feature>
<evidence type="ECO:0000256" key="5">
    <source>
        <dbReference type="ARBA" id="ARBA00023136"/>
    </source>
</evidence>
<protein>
    <submittedName>
        <fullName evidence="8">Type II secretion system F family protein</fullName>
    </submittedName>
</protein>
<evidence type="ECO:0000313" key="9">
    <source>
        <dbReference type="Proteomes" id="UP001596306"/>
    </source>
</evidence>
<dbReference type="InterPro" id="IPR018076">
    <property type="entry name" value="T2SS_GspF_dom"/>
</dbReference>
<gene>
    <name evidence="8" type="ORF">ACFQB0_00935</name>
</gene>
<dbReference type="Pfam" id="PF00482">
    <property type="entry name" value="T2SSF"/>
    <property type="match status" value="1"/>
</dbReference>
<evidence type="ECO:0000313" key="8">
    <source>
        <dbReference type="EMBL" id="MFC6354677.1"/>
    </source>
</evidence>
<proteinExistence type="predicted"/>
<sequence length="353" mass="35674">MRSAPPAMEAVAAVTQRLAVLLAAGVPPQAVWRYLDAATASKQGGSGATVGHGSAGHELGAVGNRMTNPTAAVIGAAERAGALGEGIADAIASAATEAVAAATPRGSRSARREGIARAWLALAAAWAVATESGAPLAACLRELAASFRAQAQLERDLEVALAGPRATARLVGAMPAIGVLFGSIMGFNTVETLFTTVPGLLCLATGSALMLSGARWSGALVRRAGADPGVPGLSIELTAIAMSGGASTERARELARTAMARYSGTEAPRRAVDDLIVEAVLALSRRAGVPAVELLRSEAEGMRLDARSDGQRRAARLAVALMIPLGLCVLPAFMLLGVAPLLLAVVSSTFAGF</sequence>
<dbReference type="RefSeq" id="WP_386726403.1">
    <property type="nucleotide sequence ID" value="NZ_JBHSTP010000001.1"/>
</dbReference>
<dbReference type="EMBL" id="JBHSTP010000001">
    <property type="protein sequence ID" value="MFC6354677.1"/>
    <property type="molecule type" value="Genomic_DNA"/>
</dbReference>
<evidence type="ECO:0000259" key="7">
    <source>
        <dbReference type="Pfam" id="PF00482"/>
    </source>
</evidence>
<feature type="transmembrane region" description="Helical" evidence="6">
    <location>
        <begin position="317"/>
        <end position="346"/>
    </location>
</feature>
<keyword evidence="2" id="KW-1003">Cell membrane</keyword>
<accession>A0ABW1VBR9</accession>
<dbReference type="PANTHER" id="PTHR35007:SF4">
    <property type="entry name" value="CONSERVED TRANSMEMBRANE PROTEIN-RELATED"/>
    <property type="match status" value="1"/>
</dbReference>
<evidence type="ECO:0000256" key="2">
    <source>
        <dbReference type="ARBA" id="ARBA00022475"/>
    </source>
</evidence>
<comment type="caution">
    <text evidence="8">The sequence shown here is derived from an EMBL/GenBank/DDBJ whole genome shotgun (WGS) entry which is preliminary data.</text>
</comment>
<feature type="transmembrane region" description="Helical" evidence="6">
    <location>
        <begin position="170"/>
        <end position="187"/>
    </location>
</feature>
<reference evidence="9" key="1">
    <citation type="journal article" date="2019" name="Int. J. Syst. Evol. Microbiol.">
        <title>The Global Catalogue of Microorganisms (GCM) 10K type strain sequencing project: providing services to taxonomists for standard genome sequencing and annotation.</title>
        <authorList>
            <consortium name="The Broad Institute Genomics Platform"/>
            <consortium name="The Broad Institute Genome Sequencing Center for Infectious Disease"/>
            <person name="Wu L."/>
            <person name="Ma J."/>
        </authorList>
    </citation>
    <scope>NUCLEOTIDE SEQUENCE [LARGE SCALE GENOMIC DNA]</scope>
    <source>
        <strain evidence="9">CCUG 43304</strain>
    </source>
</reference>
<evidence type="ECO:0000256" key="6">
    <source>
        <dbReference type="SAM" id="Phobius"/>
    </source>
</evidence>
<keyword evidence="4 6" id="KW-1133">Transmembrane helix</keyword>
<keyword evidence="3 6" id="KW-0812">Transmembrane</keyword>
<evidence type="ECO:0000256" key="3">
    <source>
        <dbReference type="ARBA" id="ARBA00022692"/>
    </source>
</evidence>
<feature type="transmembrane region" description="Helical" evidence="6">
    <location>
        <begin position="193"/>
        <end position="214"/>
    </location>
</feature>
<comment type="subcellular location">
    <subcellularLocation>
        <location evidence="1">Cell membrane</location>
        <topology evidence="1">Multi-pass membrane protein</topology>
    </subcellularLocation>
</comment>
<evidence type="ECO:0000256" key="1">
    <source>
        <dbReference type="ARBA" id="ARBA00004651"/>
    </source>
</evidence>
<keyword evidence="5 6" id="KW-0472">Membrane</keyword>